<feature type="region of interest" description="Disordered" evidence="7">
    <location>
        <begin position="798"/>
        <end position="818"/>
    </location>
</feature>
<sequence>MKPRNIADSDRGKQETKEWKCKFCPSVFDSVDEFCRHEVSHLSMISDATGTATSALENMHNRRSLITRRLSAGNFVDSHEDDNLSKVGVSSPARSPTSRVPVPASEADSKKTSVVSMIKVVAVTSSAPLSDGTPTKRKRGRPATQNPVNNDSASSEENTAPKNNEDTVGIPSAISQSPSIATEDPEDNPAEVTIPDLVKSTSEVLLDCGSPKVGLSVFSAENSENSELESPKSPQVVPPGDIHSSEISQVPESSLSYDTEESTPHLTDLEPAKMDNESLANTDSVETLDEIEKFLRESIPTNFTSEVKSASMPTRPLNNESRNRSNTLAEALNDVFGIDEIEAHLSPKPIRVYSRKRSGEAIHNVLGKNLRNSASLLHPPLPDHDLSGSRSRGDIMIQRRPPPVINVRRKHILSAKDVKNGMRWKGTNVYHRKFRAALEIKASESISSPHLEKALPSDLMLTECVANSGTCKACDRISDAQLEREQFDMEPVTIEETKTESLINWFSERDIVTTDPMAEFRSVNAPLVGIYSPDFFALVENDYDAEQHEDEDVEMGLMFLESTYNNIEKSKEQEDFRLKPKPPFRSMMVRHVIVKAFVKGFPCNADNCKRTFVSFPTRDELAKHRRARHGFTCHICGQWFARNIYRKGHMARHAQQSEKAKVKKEVSLVRAARRPVKRQYIKVEHDENFDVDEQYICDHCGKVFRSMAALSQHITIVKRLAQRHVGAHYDSDSESETDPRYMNAYSEEVEKRRAVRFMEMHSDESSMGSHQGTDVFDGLVGNDGNLLDIAMRLSGVEENRQRKIKEEEVDEEEEDELTPQDLAWQQVVELESALIEAEEYDEDTLYIDEKPQMVKDTELMEEDEVMPQAPRVFDFIPSEFAVETFNLASTEEERKSQFGRPICIVDFRPELSAVQKMSSGMLPGKRQREEGEVDDVSDNSDENAKKRSRGGEEEFAENFLDEVVVLDEIVSSDDAGEVITKDEKKRKRKKRKEMNAKAKLIEDENDVEFRFKTSLDALEKVTDPSRGFMKITMPSAAISEILWGPIKEFICNLATEKLPEIVSCLANEEDGDPDESCEKVVSFGDIISAASGNPEICSSVFAEDDVSFVICDEEEAKSVNYIEKASYSLNASLVEGIEEAEKGSSPHPPQNRRSFFAECFNCRGPHTIQKCRKPHNYLRIEFNRKRKDILSGQRKPELMCNVQKHIVPGRISGALRYALGLGNNHLPPWIYRMRKAGYPPGWLRAAEIKHDSLQVINADNPELEQSGVVIDRNKIIEYPGFNVWPPHGTIDEPEDGIKQGENSLTENWGLSFSTTEEQEAEMKQKRSENPFKIQDAALPSTNGFEENEEEVEVSSTGNVSALGLPALEIMTTSLEVTEVPAAKVPSLDSFTSDITDHIPYENLPNSTGQYDVLKELFKKARQSSVGN</sequence>
<dbReference type="SMART" id="SM00581">
    <property type="entry name" value="PSP"/>
    <property type="match status" value="1"/>
</dbReference>
<dbReference type="Pfam" id="PF00096">
    <property type="entry name" value="zf-C2H2"/>
    <property type="match status" value="1"/>
</dbReference>
<proteinExistence type="predicted"/>
<evidence type="ECO:0000256" key="3">
    <source>
        <dbReference type="ARBA" id="ARBA00022771"/>
    </source>
</evidence>
<reference evidence="9" key="1">
    <citation type="submission" date="2020-11" db="EMBL/GenBank/DDBJ databases">
        <authorList>
            <person name="Tran Van P."/>
        </authorList>
    </citation>
    <scope>NUCLEOTIDE SEQUENCE</scope>
</reference>
<protein>
    <recommendedName>
        <fullName evidence="8">C2H2-type domain-containing protein</fullName>
    </recommendedName>
</protein>
<keyword evidence="2" id="KW-0479">Metal-binding</keyword>
<feature type="compositionally biased region" description="Acidic residues" evidence="7">
    <location>
        <begin position="807"/>
        <end position="818"/>
    </location>
</feature>
<dbReference type="PANTHER" id="PTHR13316:SF0">
    <property type="entry name" value="ZINC FINGER CCHC DOMAIN-CONTAINING PROTEIN 8"/>
    <property type="match status" value="1"/>
</dbReference>
<feature type="region of interest" description="Disordered" evidence="7">
    <location>
        <begin position="76"/>
        <end position="111"/>
    </location>
</feature>
<dbReference type="PANTHER" id="PTHR13316">
    <property type="entry name" value="ZINC FINGER, CCHC DOMAIN CONTAINING 8"/>
    <property type="match status" value="1"/>
</dbReference>
<dbReference type="PROSITE" id="PS50157">
    <property type="entry name" value="ZINC_FINGER_C2H2_2"/>
    <property type="match status" value="2"/>
</dbReference>
<dbReference type="SMART" id="SM00355">
    <property type="entry name" value="ZnF_C2H2"/>
    <property type="match status" value="4"/>
</dbReference>
<dbReference type="GO" id="GO:0008270">
    <property type="term" value="F:zinc ion binding"/>
    <property type="evidence" value="ECO:0007669"/>
    <property type="project" value="UniProtKB-KW"/>
</dbReference>
<feature type="compositionally biased region" description="Polar residues" evidence="7">
    <location>
        <begin position="245"/>
        <end position="257"/>
    </location>
</feature>
<evidence type="ECO:0000259" key="8">
    <source>
        <dbReference type="PROSITE" id="PS50157"/>
    </source>
</evidence>
<dbReference type="PROSITE" id="PS00028">
    <property type="entry name" value="ZINC_FINGER_C2H2_1"/>
    <property type="match status" value="2"/>
</dbReference>
<accession>A0A7R9BE49</accession>
<feature type="region of interest" description="Disordered" evidence="7">
    <location>
        <begin position="127"/>
        <end position="191"/>
    </location>
</feature>
<feature type="compositionally biased region" description="Low complexity" evidence="7">
    <location>
        <begin position="170"/>
        <end position="181"/>
    </location>
</feature>
<keyword evidence="3 6" id="KW-0863">Zinc-finger</keyword>
<dbReference type="EMBL" id="CAJPEX010000029">
    <property type="protein sequence ID" value="CAG0912571.1"/>
    <property type="molecule type" value="Genomic_DNA"/>
</dbReference>
<gene>
    <name evidence="9" type="ORF">NMOB1V02_LOCUS353</name>
</gene>
<dbReference type="OrthoDB" id="8026949at2759"/>
<dbReference type="InterPro" id="IPR052115">
    <property type="entry name" value="NEXT_complex_subunit_ZCCHC8"/>
</dbReference>
<dbReference type="SUPFAM" id="SSF57667">
    <property type="entry name" value="beta-beta-alpha zinc fingers"/>
    <property type="match status" value="1"/>
</dbReference>
<feature type="domain" description="C2H2-type" evidence="8">
    <location>
        <begin position="695"/>
        <end position="729"/>
    </location>
</feature>
<evidence type="ECO:0000256" key="6">
    <source>
        <dbReference type="PROSITE-ProRule" id="PRU00042"/>
    </source>
</evidence>
<evidence type="ECO:0000256" key="5">
    <source>
        <dbReference type="ARBA" id="ARBA00023242"/>
    </source>
</evidence>
<feature type="region of interest" description="Disordered" evidence="7">
    <location>
        <begin position="917"/>
        <end position="953"/>
    </location>
</feature>
<keyword evidence="4" id="KW-0862">Zinc</keyword>
<evidence type="ECO:0000256" key="1">
    <source>
        <dbReference type="ARBA" id="ARBA00004123"/>
    </source>
</evidence>
<dbReference type="InterPro" id="IPR006568">
    <property type="entry name" value="PSP_pro-rich"/>
</dbReference>
<keyword evidence="5" id="KW-0539">Nucleus</keyword>
<dbReference type="EMBL" id="OA882066">
    <property type="protein sequence ID" value="CAD7272419.1"/>
    <property type="molecule type" value="Genomic_DNA"/>
</dbReference>
<dbReference type="Pfam" id="PF04046">
    <property type="entry name" value="PSP"/>
    <property type="match status" value="1"/>
</dbReference>
<evidence type="ECO:0000313" key="9">
    <source>
        <dbReference type="EMBL" id="CAD7272419.1"/>
    </source>
</evidence>
<dbReference type="InterPro" id="IPR013087">
    <property type="entry name" value="Znf_C2H2_type"/>
</dbReference>
<dbReference type="Gene3D" id="3.30.160.60">
    <property type="entry name" value="Classic Zinc Finger"/>
    <property type="match status" value="1"/>
</dbReference>
<organism evidence="9">
    <name type="scientific">Notodromas monacha</name>
    <dbReference type="NCBI Taxonomy" id="399045"/>
    <lineage>
        <taxon>Eukaryota</taxon>
        <taxon>Metazoa</taxon>
        <taxon>Ecdysozoa</taxon>
        <taxon>Arthropoda</taxon>
        <taxon>Crustacea</taxon>
        <taxon>Oligostraca</taxon>
        <taxon>Ostracoda</taxon>
        <taxon>Podocopa</taxon>
        <taxon>Podocopida</taxon>
        <taxon>Cypridocopina</taxon>
        <taxon>Cypridoidea</taxon>
        <taxon>Cyprididae</taxon>
        <taxon>Notodromas</taxon>
    </lineage>
</organism>
<dbReference type="InterPro" id="IPR036236">
    <property type="entry name" value="Znf_C2H2_sf"/>
</dbReference>
<feature type="compositionally biased region" description="Acidic residues" evidence="7">
    <location>
        <begin position="931"/>
        <end position="941"/>
    </location>
</feature>
<name>A0A7R9BE49_9CRUS</name>
<keyword evidence="10" id="KW-1185">Reference proteome</keyword>
<dbReference type="Proteomes" id="UP000678499">
    <property type="component" value="Unassembled WGS sequence"/>
</dbReference>
<comment type="subcellular location">
    <subcellularLocation>
        <location evidence="1">Nucleus</location>
    </subcellularLocation>
</comment>
<dbReference type="GO" id="GO:0071013">
    <property type="term" value="C:catalytic step 2 spliceosome"/>
    <property type="evidence" value="ECO:0007669"/>
    <property type="project" value="TreeGrafter"/>
</dbReference>
<evidence type="ECO:0000256" key="4">
    <source>
        <dbReference type="ARBA" id="ARBA00022833"/>
    </source>
</evidence>
<feature type="compositionally biased region" description="Polar residues" evidence="7">
    <location>
        <begin position="143"/>
        <end position="162"/>
    </location>
</feature>
<evidence type="ECO:0000256" key="2">
    <source>
        <dbReference type="ARBA" id="ARBA00022723"/>
    </source>
</evidence>
<feature type="region of interest" description="Disordered" evidence="7">
    <location>
        <begin position="222"/>
        <end position="268"/>
    </location>
</feature>
<feature type="domain" description="C2H2-type" evidence="8">
    <location>
        <begin position="631"/>
        <end position="658"/>
    </location>
</feature>
<feature type="compositionally biased region" description="Basic and acidic residues" evidence="7">
    <location>
        <begin position="942"/>
        <end position="952"/>
    </location>
</feature>
<evidence type="ECO:0000313" key="10">
    <source>
        <dbReference type="Proteomes" id="UP000678499"/>
    </source>
</evidence>
<evidence type="ECO:0000256" key="7">
    <source>
        <dbReference type="SAM" id="MobiDB-lite"/>
    </source>
</evidence>
<dbReference type="GO" id="GO:0003723">
    <property type="term" value="F:RNA binding"/>
    <property type="evidence" value="ECO:0007669"/>
    <property type="project" value="TreeGrafter"/>
</dbReference>